<feature type="transmembrane region" description="Helical" evidence="1">
    <location>
        <begin position="38"/>
        <end position="58"/>
    </location>
</feature>
<keyword evidence="1" id="KW-0472">Membrane</keyword>
<organism evidence="2 3">
    <name type="scientific">Corynebacterium vitaeruminis DSM 20294</name>
    <dbReference type="NCBI Taxonomy" id="1224164"/>
    <lineage>
        <taxon>Bacteria</taxon>
        <taxon>Bacillati</taxon>
        <taxon>Actinomycetota</taxon>
        <taxon>Actinomycetes</taxon>
        <taxon>Mycobacteriales</taxon>
        <taxon>Corynebacteriaceae</taxon>
        <taxon>Corynebacterium</taxon>
    </lineage>
</organism>
<evidence type="ECO:0008006" key="4">
    <source>
        <dbReference type="Google" id="ProtNLM"/>
    </source>
</evidence>
<dbReference type="KEGG" id="cvt:B843_07275"/>
<keyword evidence="1" id="KW-1133">Transmembrane helix</keyword>
<dbReference type="EMBL" id="CP004353">
    <property type="protein sequence ID" value="AHI22840.1"/>
    <property type="molecule type" value="Genomic_DNA"/>
</dbReference>
<reference evidence="2 3" key="1">
    <citation type="submission" date="2013-02" db="EMBL/GenBank/DDBJ databases">
        <title>The complete genome sequence of Corynebacterium vitaeruminis DSM 20294.</title>
        <authorList>
            <person name="Ruckert C."/>
            <person name="Albersmeier A."/>
            <person name="Kalinowski J."/>
        </authorList>
    </citation>
    <scope>NUCLEOTIDE SEQUENCE [LARGE SCALE GENOMIC DNA]</scope>
    <source>
        <strain evidence="3">ATCC 10234</strain>
    </source>
</reference>
<keyword evidence="3" id="KW-1185">Reference proteome</keyword>
<protein>
    <recommendedName>
        <fullName evidence="4">Cardiolipin synthase N-terminal domain-containing protein</fullName>
    </recommendedName>
</protein>
<dbReference type="RefSeq" id="WP_025252863.1">
    <property type="nucleotide sequence ID" value="NZ_CP004353.1"/>
</dbReference>
<sequence length="98" mass="10941">MNCRKKCASSESCHCTCCSRGRAEKTKWSDLPHKQKNLIYALVPLDLGLKAAAWHFLYHLPKERIRGPKALWTLITTLVGTFGPLAFLLGGIKKDSAE</sequence>
<dbReference type="eggNOG" id="ENOG5031IX1">
    <property type="taxonomic scope" value="Bacteria"/>
</dbReference>
<keyword evidence="1" id="KW-0812">Transmembrane</keyword>
<accession>W5Y1R2</accession>
<dbReference type="PATRIC" id="fig|1224164.3.peg.1459"/>
<dbReference type="HOGENOM" id="CLU_176001_2_0_11"/>
<feature type="transmembrane region" description="Helical" evidence="1">
    <location>
        <begin position="70"/>
        <end position="92"/>
    </location>
</feature>
<dbReference type="Proteomes" id="UP000019222">
    <property type="component" value="Chromosome"/>
</dbReference>
<evidence type="ECO:0000313" key="3">
    <source>
        <dbReference type="Proteomes" id="UP000019222"/>
    </source>
</evidence>
<proteinExistence type="predicted"/>
<name>W5Y1R2_9CORY</name>
<dbReference type="AlphaFoldDB" id="W5Y1R2"/>
<evidence type="ECO:0000256" key="1">
    <source>
        <dbReference type="SAM" id="Phobius"/>
    </source>
</evidence>
<dbReference type="STRING" id="1224164.B843_07275"/>
<gene>
    <name evidence="2" type="ORF">B843_07275</name>
</gene>
<evidence type="ECO:0000313" key="2">
    <source>
        <dbReference type="EMBL" id="AHI22840.1"/>
    </source>
</evidence>